<proteinExistence type="predicted"/>
<comment type="caution">
    <text evidence="1">The sequence shown here is derived from an EMBL/GenBank/DDBJ whole genome shotgun (WGS) entry which is preliminary data.</text>
</comment>
<organism evidence="1 2">
    <name type="scientific">Pythium oligandrum</name>
    <name type="common">Mycoparasitic fungus</name>
    <dbReference type="NCBI Taxonomy" id="41045"/>
    <lineage>
        <taxon>Eukaryota</taxon>
        <taxon>Sar</taxon>
        <taxon>Stramenopiles</taxon>
        <taxon>Oomycota</taxon>
        <taxon>Peronosporomycetes</taxon>
        <taxon>Pythiales</taxon>
        <taxon>Pythiaceae</taxon>
        <taxon>Pythium</taxon>
    </lineage>
</organism>
<dbReference type="EMBL" id="SPLM01000111">
    <property type="protein sequence ID" value="TMW58485.1"/>
    <property type="molecule type" value="Genomic_DNA"/>
</dbReference>
<keyword evidence="2" id="KW-1185">Reference proteome</keyword>
<dbReference type="Proteomes" id="UP000794436">
    <property type="component" value="Unassembled WGS sequence"/>
</dbReference>
<gene>
    <name evidence="1" type="ORF">Poli38472_010044</name>
</gene>
<evidence type="ECO:0000313" key="2">
    <source>
        <dbReference type="Proteomes" id="UP000794436"/>
    </source>
</evidence>
<accession>A0A8K1FCM8</accession>
<evidence type="ECO:0000313" key="1">
    <source>
        <dbReference type="EMBL" id="TMW58485.1"/>
    </source>
</evidence>
<protein>
    <submittedName>
        <fullName evidence="1">Uncharacterized protein</fullName>
    </submittedName>
</protein>
<dbReference type="AlphaFoldDB" id="A0A8K1FCM8"/>
<reference evidence="1" key="1">
    <citation type="submission" date="2019-03" db="EMBL/GenBank/DDBJ databases">
        <title>Long read genome sequence of the mycoparasitic Pythium oligandrum ATCC 38472 isolated from sugarbeet rhizosphere.</title>
        <authorList>
            <person name="Gaulin E."/>
        </authorList>
    </citation>
    <scope>NUCLEOTIDE SEQUENCE</scope>
    <source>
        <strain evidence="1">ATCC 38472_TT</strain>
    </source>
</reference>
<name>A0A8K1FCM8_PYTOL</name>
<sequence length="92" mass="9785">MAQSFPTTAAAAAAVPASMEAGFVISEDALLLLNDGHSIYENTRMSGEQVRRHELPINAFAEASDRSNDADDDALYARSLLSLLSSPSSSRL</sequence>